<proteinExistence type="predicted"/>
<organism evidence="4 5">
    <name type="scientific">Eptatretus burgeri</name>
    <name type="common">Inshore hagfish</name>
    <dbReference type="NCBI Taxonomy" id="7764"/>
    <lineage>
        <taxon>Eukaryota</taxon>
        <taxon>Metazoa</taxon>
        <taxon>Chordata</taxon>
        <taxon>Craniata</taxon>
        <taxon>Vertebrata</taxon>
        <taxon>Cyclostomata</taxon>
        <taxon>Myxini</taxon>
        <taxon>Myxiniformes</taxon>
        <taxon>Myxinidae</taxon>
        <taxon>Eptatretinae</taxon>
        <taxon>Eptatretus</taxon>
    </lineage>
</organism>
<dbReference type="SUPFAM" id="SSF52058">
    <property type="entry name" value="L domain-like"/>
    <property type="match status" value="1"/>
</dbReference>
<evidence type="ECO:0000256" key="3">
    <source>
        <dbReference type="ARBA" id="ARBA00022737"/>
    </source>
</evidence>
<dbReference type="Ensembl" id="ENSEBUT00000018667.1">
    <property type="protein sequence ID" value="ENSEBUP00000018091.1"/>
    <property type="gene ID" value="ENSEBUG00000011301.1"/>
</dbReference>
<dbReference type="OMA" id="PAWIGRM"/>
<evidence type="ECO:0000313" key="5">
    <source>
        <dbReference type="Proteomes" id="UP000694388"/>
    </source>
</evidence>
<dbReference type="PANTHER" id="PTHR24366:SF161">
    <property type="entry name" value="TIR DOMAIN-CONTAINING PROTEIN"/>
    <property type="match status" value="1"/>
</dbReference>
<dbReference type="InterPro" id="IPR003591">
    <property type="entry name" value="Leu-rich_rpt_typical-subtyp"/>
</dbReference>
<evidence type="ECO:0000256" key="1">
    <source>
        <dbReference type="ARBA" id="ARBA00022614"/>
    </source>
</evidence>
<dbReference type="PANTHER" id="PTHR24366">
    <property type="entry name" value="IG(IMMUNOGLOBULIN) AND LRR(LEUCINE RICH REPEAT) DOMAINS"/>
    <property type="match status" value="1"/>
</dbReference>
<dbReference type="Pfam" id="PF13855">
    <property type="entry name" value="LRR_8"/>
    <property type="match status" value="1"/>
</dbReference>
<protein>
    <recommendedName>
        <fullName evidence="6">LRRCT domain-containing protein</fullName>
    </recommendedName>
</protein>
<keyword evidence="5" id="KW-1185">Reference proteome</keyword>
<keyword evidence="1" id="KW-0433">Leucine-rich repeat</keyword>
<dbReference type="Proteomes" id="UP000694388">
    <property type="component" value="Unplaced"/>
</dbReference>
<reference evidence="4" key="1">
    <citation type="submission" date="2025-08" db="UniProtKB">
        <authorList>
            <consortium name="Ensembl"/>
        </authorList>
    </citation>
    <scope>IDENTIFICATION</scope>
</reference>
<dbReference type="GeneTree" id="ENSGT00940000168310"/>
<reference evidence="4" key="2">
    <citation type="submission" date="2025-09" db="UniProtKB">
        <authorList>
            <consortium name="Ensembl"/>
        </authorList>
    </citation>
    <scope>IDENTIFICATION</scope>
</reference>
<dbReference type="InterPro" id="IPR001611">
    <property type="entry name" value="Leu-rich_rpt"/>
</dbReference>
<keyword evidence="2" id="KW-0732">Signal</keyword>
<evidence type="ECO:0000313" key="4">
    <source>
        <dbReference type="Ensembl" id="ENSEBUP00000018091.1"/>
    </source>
</evidence>
<evidence type="ECO:0000256" key="2">
    <source>
        <dbReference type="ARBA" id="ARBA00022729"/>
    </source>
</evidence>
<dbReference type="Gene3D" id="3.80.10.10">
    <property type="entry name" value="Ribonuclease Inhibitor"/>
    <property type="match status" value="2"/>
</dbReference>
<name>A0A8C4QNI2_EPTBU</name>
<evidence type="ECO:0008006" key="6">
    <source>
        <dbReference type="Google" id="ProtNLM"/>
    </source>
</evidence>
<sequence length="307" mass="33478">RGHCINGTAALPGMIQPAATSCILNKISVCIKFLIFQATAYSPPPPRELFSLPPGIEHLDLSSNEISIIDRAAFAGLPRLQRLNLTKNYLTLVVAGAFDGLHHLSSLDLSYNGLVVLLDGGFRHLSSLKCLNLSFNELVFVAPQALQGLTGLLRLSLDGGNLSAIPTSALAPLTSLQELRLRWFPLTMLPANSFSGLHTLHNITLEGWPHLSSMNPDSLLLPFAFPPLHCLQELILDLSNNELQDLKTSSFGQPPFSLQLLRLFGNPLMCDCQLSWLLTAQLNFGKPDPVCYNPPEIRGLKLSALSE</sequence>
<dbReference type="AlphaFoldDB" id="A0A8C4QNI2"/>
<keyword evidence="3" id="KW-0677">Repeat</keyword>
<dbReference type="InterPro" id="IPR032675">
    <property type="entry name" value="LRR_dom_sf"/>
</dbReference>
<dbReference type="SMART" id="SM00369">
    <property type="entry name" value="LRR_TYP"/>
    <property type="match status" value="7"/>
</dbReference>
<accession>A0A8C4QNI2</accession>